<proteinExistence type="predicted"/>
<dbReference type="InterPro" id="IPR014756">
    <property type="entry name" value="Ig_E-set"/>
</dbReference>
<gene>
    <name evidence="3" type="ORF">INT47_002810</name>
</gene>
<dbReference type="Pfam" id="PF00339">
    <property type="entry name" value="Arrestin_N"/>
    <property type="match status" value="1"/>
</dbReference>
<dbReference type="GO" id="GO:0015031">
    <property type="term" value="P:protein transport"/>
    <property type="evidence" value="ECO:0007669"/>
    <property type="project" value="TreeGrafter"/>
</dbReference>
<name>A0A8H7UW25_9FUNG</name>
<evidence type="ECO:0000256" key="1">
    <source>
        <dbReference type="SAM" id="MobiDB-lite"/>
    </source>
</evidence>
<dbReference type="PANTHER" id="PTHR11188">
    <property type="entry name" value="ARRESTIN DOMAIN CONTAINING PROTEIN"/>
    <property type="match status" value="1"/>
</dbReference>
<dbReference type="InterPro" id="IPR014752">
    <property type="entry name" value="Arrestin-like_C"/>
</dbReference>
<organism evidence="3 4">
    <name type="scientific">Mucor saturninus</name>
    <dbReference type="NCBI Taxonomy" id="64648"/>
    <lineage>
        <taxon>Eukaryota</taxon>
        <taxon>Fungi</taxon>
        <taxon>Fungi incertae sedis</taxon>
        <taxon>Mucoromycota</taxon>
        <taxon>Mucoromycotina</taxon>
        <taxon>Mucoromycetes</taxon>
        <taxon>Mucorales</taxon>
        <taxon>Mucorineae</taxon>
        <taxon>Mucoraceae</taxon>
        <taxon>Mucor</taxon>
    </lineage>
</organism>
<evidence type="ECO:0000313" key="4">
    <source>
        <dbReference type="Proteomes" id="UP000603453"/>
    </source>
</evidence>
<accession>A0A8H7UW25</accession>
<feature type="domain" description="Arrestin-like N-terminal" evidence="2">
    <location>
        <begin position="10"/>
        <end position="118"/>
    </location>
</feature>
<feature type="compositionally biased region" description="Polar residues" evidence="1">
    <location>
        <begin position="338"/>
        <end position="379"/>
    </location>
</feature>
<evidence type="ECO:0000313" key="3">
    <source>
        <dbReference type="EMBL" id="KAG2200766.1"/>
    </source>
</evidence>
<dbReference type="PANTHER" id="PTHR11188:SF159">
    <property type="entry name" value="ARRESTIN C-TERMINAL-LIKE DOMAIN-CONTAINING PROTEIN"/>
    <property type="match status" value="1"/>
</dbReference>
<dbReference type="GO" id="GO:0005737">
    <property type="term" value="C:cytoplasm"/>
    <property type="evidence" value="ECO:0007669"/>
    <property type="project" value="TreeGrafter"/>
</dbReference>
<feature type="compositionally biased region" description="Polar residues" evidence="1">
    <location>
        <begin position="398"/>
        <end position="414"/>
    </location>
</feature>
<dbReference type="InterPro" id="IPR011021">
    <property type="entry name" value="Arrestin-like_N"/>
</dbReference>
<keyword evidence="4" id="KW-1185">Reference proteome</keyword>
<evidence type="ECO:0000259" key="2">
    <source>
        <dbReference type="Pfam" id="PF00339"/>
    </source>
</evidence>
<sequence>MSKELTIFLENDKSYYPGDMIKGFIKLDLNRSTNVQAIFINFKGTAEVSGEKFVLIDITETVATPTDGKSYTTFKKNRSYAYNFQFQLPTDNPLPSHAKIYKIATIQYLLTATVKQPLMTFGSKLITSEEIRVYDLIDIDLPHYNKPIHMNNDLGFANGSKTTEWNLVVSKSAFVRGRNINLDCNINNFPPMKNSKTIELHVTQIASTQTVYIELSIPKDTPPTVFPTAGKIVGITYTISAELNMKGVRSAIKLKDAYLQSASIVLGTKGCDNIFSAYRESIKGHARTMSNASLTSTHYQNMSTISLASSRSPTPSHFHDGVPNSSNLKPLKRLDEAQTLQYNTPRRSYLTRNNKPDNRISSPIMSSRTRFGYDHQSTNTRDEPQTFDRAHTPLPSIRSPNANTVGYSNPNSRGSILRTTPSVIVETPHEIGPGDIINRGGVVREKTYPVRPYYGKKAMDNDSEKIIRYDSDKVGTYDGDKLLIYDGEKENPPVPHLVRHDTMSTASSSDPSEYHTPISYLIRDTIRE</sequence>
<dbReference type="AlphaFoldDB" id="A0A8H7UW25"/>
<dbReference type="Proteomes" id="UP000603453">
    <property type="component" value="Unassembled WGS sequence"/>
</dbReference>
<dbReference type="Gene3D" id="2.60.40.640">
    <property type="match status" value="1"/>
</dbReference>
<feature type="region of interest" description="Disordered" evidence="1">
    <location>
        <begin position="338"/>
        <end position="414"/>
    </location>
</feature>
<protein>
    <recommendedName>
        <fullName evidence="2">Arrestin-like N-terminal domain-containing protein</fullName>
    </recommendedName>
</protein>
<dbReference type="SUPFAM" id="SSF81296">
    <property type="entry name" value="E set domains"/>
    <property type="match status" value="1"/>
</dbReference>
<feature type="compositionally biased region" description="Basic and acidic residues" evidence="1">
    <location>
        <begin position="380"/>
        <end position="391"/>
    </location>
</feature>
<reference evidence="3" key="1">
    <citation type="submission" date="2020-12" db="EMBL/GenBank/DDBJ databases">
        <title>Metabolic potential, ecology and presence of endohyphal bacteria is reflected in genomic diversity of Mucoromycotina.</title>
        <authorList>
            <person name="Muszewska A."/>
            <person name="Okrasinska A."/>
            <person name="Steczkiewicz K."/>
            <person name="Drgas O."/>
            <person name="Orlowska M."/>
            <person name="Perlinska-Lenart U."/>
            <person name="Aleksandrzak-Piekarczyk T."/>
            <person name="Szatraj K."/>
            <person name="Zielenkiewicz U."/>
            <person name="Pilsyk S."/>
            <person name="Malc E."/>
            <person name="Mieczkowski P."/>
            <person name="Kruszewska J.S."/>
            <person name="Biernat P."/>
            <person name="Pawlowska J."/>
        </authorList>
    </citation>
    <scope>NUCLEOTIDE SEQUENCE</scope>
    <source>
        <strain evidence="3">WA0000017839</strain>
    </source>
</reference>
<dbReference type="InterPro" id="IPR050357">
    <property type="entry name" value="Arrestin_domain-protein"/>
</dbReference>
<dbReference type="EMBL" id="JAEPRD010000079">
    <property type="protein sequence ID" value="KAG2200766.1"/>
    <property type="molecule type" value="Genomic_DNA"/>
</dbReference>
<comment type="caution">
    <text evidence="3">The sequence shown here is derived from an EMBL/GenBank/DDBJ whole genome shotgun (WGS) entry which is preliminary data.</text>
</comment>
<dbReference type="OrthoDB" id="441210at2759"/>